<evidence type="ECO:0000313" key="5">
    <source>
        <dbReference type="EMBL" id="EKK00747.1"/>
    </source>
</evidence>
<evidence type="ECO:0000256" key="2">
    <source>
        <dbReference type="SAM" id="SignalP"/>
    </source>
</evidence>
<feature type="domain" description="Pyrrolo-quinoline quinone repeat" evidence="4">
    <location>
        <begin position="82"/>
        <end position="205"/>
    </location>
</feature>
<dbReference type="Pfam" id="PF13360">
    <property type="entry name" value="PQQ_2"/>
    <property type="match status" value="2"/>
</dbReference>
<dbReference type="Gene3D" id="2.130.10.10">
    <property type="entry name" value="YVTN repeat-like/Quinoprotein amine dehydrogenase"/>
    <property type="match status" value="1"/>
</dbReference>
<feature type="signal peptide" evidence="2">
    <location>
        <begin position="1"/>
        <end position="19"/>
    </location>
</feature>
<dbReference type="Gene3D" id="2.60.120.430">
    <property type="entry name" value="Galactose-binding lectin"/>
    <property type="match status" value="1"/>
</dbReference>
<feature type="domain" description="Malectin" evidence="3">
    <location>
        <begin position="232"/>
        <end position="331"/>
    </location>
</feature>
<dbReference type="InterPro" id="IPR015943">
    <property type="entry name" value="WD40/YVTN_repeat-like_dom_sf"/>
</dbReference>
<feature type="compositionally biased region" description="Polar residues" evidence="1">
    <location>
        <begin position="231"/>
        <end position="241"/>
    </location>
</feature>
<dbReference type="PROSITE" id="PS51257">
    <property type="entry name" value="PROKAR_LIPOPROTEIN"/>
    <property type="match status" value="1"/>
</dbReference>
<dbReference type="PANTHER" id="PTHR34512">
    <property type="entry name" value="CELL SURFACE PROTEIN"/>
    <property type="match status" value="1"/>
</dbReference>
<dbReference type="InterPro" id="IPR021720">
    <property type="entry name" value="Malectin_dom"/>
</dbReference>
<feature type="domain" description="Pyrrolo-quinoline quinone repeat" evidence="4">
    <location>
        <begin position="413"/>
        <end position="547"/>
    </location>
</feature>
<feature type="region of interest" description="Disordered" evidence="1">
    <location>
        <begin position="344"/>
        <end position="410"/>
    </location>
</feature>
<dbReference type="AlphaFoldDB" id="K5D2G9"/>
<reference evidence="5 6" key="1">
    <citation type="journal article" date="2013" name="Mar. Genomics">
        <title>Expression of sulfatases in Rhodopirellula baltica and the diversity of sulfatases in the genus Rhodopirellula.</title>
        <authorList>
            <person name="Wegner C.E."/>
            <person name="Richter-Heitmann T."/>
            <person name="Klindworth A."/>
            <person name="Klockow C."/>
            <person name="Richter M."/>
            <person name="Achstetter T."/>
            <person name="Glockner F.O."/>
            <person name="Harder J."/>
        </authorList>
    </citation>
    <scope>NUCLEOTIDE SEQUENCE [LARGE SCALE GENOMIC DNA]</scope>
    <source>
        <strain evidence="5 6">SH28</strain>
    </source>
</reference>
<dbReference type="PATRIC" id="fig|993517.3.peg.4285"/>
<evidence type="ECO:0000256" key="1">
    <source>
        <dbReference type="SAM" id="MobiDB-lite"/>
    </source>
</evidence>
<dbReference type="SUPFAM" id="SSF50998">
    <property type="entry name" value="Quinoprotein alcohol dehydrogenase-like"/>
    <property type="match status" value="2"/>
</dbReference>
<sequence>MKWSLIGTLIVASAGIACASEWPQWQGPERNAKSSETGLLQQWPEAGPPLAWRVDGLGGGDSAPAVAAGKLFGMSNRDGQEIVWARSEDNGGEIWVTSLGEAADQRVPQSKEGPGCTPSFNDDQLYVIGMSGRIACLDASDGRIIWQRSLVDDFGGVAPMWSFRESPLVDGDQVICTPGAADALMVALDKRTGETIWKTKQPTAASAPGDTPPGRSGDEPRRQLPPRESSEGSTPTITGSKNPELFVSEHWGMTAFSHPVPNGKYLVKLYFAETYNGITDEGQRVFTFDVEGHETTDFDIWKKAGGPRKAIVESVPAVVDDGELNITFKQQVQSPAIKAIEIIPQGDDADQSSTARVKAGESNPFKDSDGNTWLADQGFTGGGTSPGFINRSGGRPGRSSGRGRFGGFGGPRPGAAYSSAIAIEWEGIRQYVQFTANALVGVSTTDGEILWQYSAPANAMGINCSTPIFQDGLLFAASAYGTGGGAVKLTKDPNGKISAEEAYFTSRMQNHHGGMIVVDGCLYGANGGNGGGIMTCMDFQTGETLWRDREGPKGSLLLADGRLYLRGEEGEILLLEPSSDQFIERGRFDQPDRSDVPAWAHPIVANGKLYIRDQDLLLCYDVSKK</sequence>
<protein>
    <submittedName>
        <fullName evidence="5">Polyvinylalcohol dehydrogenase</fullName>
    </submittedName>
</protein>
<dbReference type="Gene3D" id="2.40.10.480">
    <property type="match status" value="1"/>
</dbReference>
<dbReference type="PANTHER" id="PTHR34512:SF30">
    <property type="entry name" value="OUTER MEMBRANE PROTEIN ASSEMBLY FACTOR BAMB"/>
    <property type="match status" value="1"/>
</dbReference>
<evidence type="ECO:0000313" key="6">
    <source>
        <dbReference type="Proteomes" id="UP000007993"/>
    </source>
</evidence>
<gene>
    <name evidence="5" type="ORF">RBSH_03945</name>
</gene>
<proteinExistence type="predicted"/>
<organism evidence="5 6">
    <name type="scientific">Rhodopirellula baltica SH28</name>
    <dbReference type="NCBI Taxonomy" id="993517"/>
    <lineage>
        <taxon>Bacteria</taxon>
        <taxon>Pseudomonadati</taxon>
        <taxon>Planctomycetota</taxon>
        <taxon>Planctomycetia</taxon>
        <taxon>Pirellulales</taxon>
        <taxon>Pirellulaceae</taxon>
        <taxon>Rhodopirellula</taxon>
    </lineage>
</organism>
<keyword evidence="2" id="KW-0732">Signal</keyword>
<name>K5D2G9_RHOBT</name>
<dbReference type="InterPro" id="IPR011047">
    <property type="entry name" value="Quinoprotein_ADH-like_sf"/>
</dbReference>
<dbReference type="EMBL" id="AMCW01000113">
    <property type="protein sequence ID" value="EKK00747.1"/>
    <property type="molecule type" value="Genomic_DNA"/>
</dbReference>
<accession>K5D2G9</accession>
<dbReference type="Proteomes" id="UP000007993">
    <property type="component" value="Unassembled WGS sequence"/>
</dbReference>
<comment type="caution">
    <text evidence="5">The sequence shown here is derived from an EMBL/GenBank/DDBJ whole genome shotgun (WGS) entry which is preliminary data.</text>
</comment>
<dbReference type="RefSeq" id="WP_007333526.1">
    <property type="nucleotide sequence ID" value="NZ_AMCW01000113.1"/>
</dbReference>
<feature type="region of interest" description="Disordered" evidence="1">
    <location>
        <begin position="195"/>
        <end position="242"/>
    </location>
</feature>
<feature type="chain" id="PRO_5003882537" evidence="2">
    <location>
        <begin position="20"/>
        <end position="625"/>
    </location>
</feature>
<dbReference type="Pfam" id="PF11721">
    <property type="entry name" value="Malectin"/>
    <property type="match status" value="1"/>
</dbReference>
<evidence type="ECO:0000259" key="3">
    <source>
        <dbReference type="Pfam" id="PF11721"/>
    </source>
</evidence>
<dbReference type="InterPro" id="IPR002372">
    <property type="entry name" value="PQQ_rpt_dom"/>
</dbReference>
<evidence type="ECO:0000259" key="4">
    <source>
        <dbReference type="Pfam" id="PF13360"/>
    </source>
</evidence>